<dbReference type="AlphaFoldDB" id="A0A0H2WCX0"/>
<gene>
    <name evidence="1" type="ordered locus">BMAA1500</name>
</gene>
<proteinExistence type="predicted"/>
<protein>
    <submittedName>
        <fullName evidence="1">Uncharacterized protein</fullName>
    </submittedName>
</protein>
<reference evidence="1 2" key="1">
    <citation type="journal article" date="2004" name="Proc. Natl. Acad. Sci. U.S.A.">
        <title>Structural flexibility in the Burkholderia mallei genome.</title>
        <authorList>
            <person name="Nierman W.C."/>
            <person name="DeShazer D."/>
            <person name="Kim H.S."/>
            <person name="Tettelin H."/>
            <person name="Nelson K.E."/>
            <person name="Feldblyum T."/>
            <person name="Ulrich R.L."/>
            <person name="Ronning C.M."/>
            <person name="Brinkac L.M."/>
            <person name="Daugherty S.C."/>
            <person name="Davidsen T.D."/>
            <person name="Deboy R.T."/>
            <person name="Dimitrov G."/>
            <person name="Dodson R.J."/>
            <person name="Durkin A.S."/>
            <person name="Gwinn M.L."/>
            <person name="Haft D.H."/>
            <person name="Khouri H."/>
            <person name="Kolonay J.F."/>
            <person name="Madupu R."/>
            <person name="Mohammoud Y."/>
            <person name="Nelson W.C."/>
            <person name="Radune D."/>
            <person name="Romero C.M."/>
            <person name="Sarria S."/>
            <person name="Selengut J."/>
            <person name="Shamblin C."/>
            <person name="Sullivan S.A."/>
            <person name="White O."/>
            <person name="Yu Y."/>
            <person name="Zafar N."/>
            <person name="Zhou L."/>
            <person name="Fraser C.M."/>
        </authorList>
    </citation>
    <scope>NUCLEOTIDE SEQUENCE [LARGE SCALE GENOMIC DNA]</scope>
    <source>
        <strain evidence="1 2">ATCC 23344</strain>
    </source>
</reference>
<evidence type="ECO:0000313" key="2">
    <source>
        <dbReference type="Proteomes" id="UP000006693"/>
    </source>
</evidence>
<dbReference type="Proteomes" id="UP000006693">
    <property type="component" value="Chromosome 2"/>
</dbReference>
<sequence>MSLGGVQARAAREWWASGRGLAAACGNDPSPAFMSGRQPS</sequence>
<evidence type="ECO:0000313" key="1">
    <source>
        <dbReference type="EMBL" id="AAU46845.1"/>
    </source>
</evidence>
<name>A0A0H2WCX0_BURMA</name>
<organism evidence="1 2">
    <name type="scientific">Burkholderia mallei (strain ATCC 23344)</name>
    <dbReference type="NCBI Taxonomy" id="243160"/>
    <lineage>
        <taxon>Bacteria</taxon>
        <taxon>Pseudomonadati</taxon>
        <taxon>Pseudomonadota</taxon>
        <taxon>Betaproteobacteria</taxon>
        <taxon>Burkholderiales</taxon>
        <taxon>Burkholderiaceae</taxon>
        <taxon>Burkholderia</taxon>
        <taxon>pseudomallei group</taxon>
    </lineage>
</organism>
<dbReference type="KEGG" id="bma:BMAA1500"/>
<dbReference type="EMBL" id="CP000011">
    <property type="protein sequence ID" value="AAU46845.1"/>
    <property type="molecule type" value="Genomic_DNA"/>
</dbReference>
<dbReference type="PATRIC" id="fig|243160.12.peg.5075"/>
<dbReference type="HOGENOM" id="CLU_3286182_0_0_4"/>
<keyword evidence="2" id="KW-1185">Reference proteome</keyword>
<accession>A0A0H2WCX0</accession>